<reference evidence="1 2" key="1">
    <citation type="submission" date="2020-08" db="EMBL/GenBank/DDBJ databases">
        <title>Stenotrophomonas tumulicola JCM 30961.</title>
        <authorList>
            <person name="Deng Y."/>
        </authorList>
    </citation>
    <scope>NUCLEOTIDE SEQUENCE [LARGE SCALE GENOMIC DNA]</scope>
    <source>
        <strain evidence="1 2">JCM 30961</strain>
    </source>
</reference>
<evidence type="ECO:0000313" key="2">
    <source>
        <dbReference type="Proteomes" id="UP000547058"/>
    </source>
</evidence>
<comment type="caution">
    <text evidence="1">The sequence shown here is derived from an EMBL/GenBank/DDBJ whole genome shotgun (WGS) entry which is preliminary data.</text>
</comment>
<proteinExistence type="predicted"/>
<keyword evidence="2" id="KW-1185">Reference proteome</keyword>
<dbReference type="Proteomes" id="UP000547058">
    <property type="component" value="Unassembled WGS sequence"/>
</dbReference>
<protein>
    <submittedName>
        <fullName evidence="1">AlpA family phage regulatory protein</fullName>
    </submittedName>
</protein>
<dbReference type="RefSeq" id="WP_182342043.1">
    <property type="nucleotide sequence ID" value="NZ_JACGXS010000016.1"/>
</dbReference>
<dbReference type="AlphaFoldDB" id="A0A7W3FQ78"/>
<sequence length="395" mass="45247">MGDSLDSLFLHPRAVLTARRIDVYDVINLVVYAKMPSISMRRGKGTVAGFIHLDESRPRSVVRVLPQCQMGEFPRKLEREIESFRYPVPPAQYEPLLERMVATQELAIPFFFHEHHYLVDKRRRAALFSTLYTEMVDKASKGDVVLQLTDSERTSIMFSHAWVTNETLRKYLNLYGVAPWWEQEENLVTHSRLERVLLSDGLSQATTDPTEEYDSQQLPSYLFGQMLLQRARIRLSGTRAREVVGSASAVEPRPIAVEVPKFHSTSQSRTVSSVETATTGDESAPKITKALPLANHDKARVLDEIRSEIAFEEARPKWRSELPILLAQAPTAPADLDEVMLTKRQVAELLGVSVNTVDNRRSDDPYFPQAVVYGQRSLRWKRSEIRQWRDRKKTR</sequence>
<accession>A0A7W3FQ78</accession>
<dbReference type="InterPro" id="IPR010260">
    <property type="entry name" value="AlpA"/>
</dbReference>
<dbReference type="Pfam" id="PF05930">
    <property type="entry name" value="Phage_AlpA"/>
    <property type="match status" value="1"/>
</dbReference>
<gene>
    <name evidence="1" type="ORF">H4O11_18210</name>
</gene>
<evidence type="ECO:0000313" key="1">
    <source>
        <dbReference type="EMBL" id="MBA8683741.1"/>
    </source>
</evidence>
<name>A0A7W3FQ78_9GAMM</name>
<dbReference type="EMBL" id="JACGXS010000016">
    <property type="protein sequence ID" value="MBA8683741.1"/>
    <property type="molecule type" value="Genomic_DNA"/>
</dbReference>
<organism evidence="1 2">
    <name type="scientific">Stenotrophomonas tumulicola</name>
    <dbReference type="NCBI Taxonomy" id="1685415"/>
    <lineage>
        <taxon>Bacteria</taxon>
        <taxon>Pseudomonadati</taxon>
        <taxon>Pseudomonadota</taxon>
        <taxon>Gammaproteobacteria</taxon>
        <taxon>Lysobacterales</taxon>
        <taxon>Lysobacteraceae</taxon>
        <taxon>Stenotrophomonas</taxon>
    </lineage>
</organism>